<dbReference type="InParanoid" id="H3H3S4"/>
<organism evidence="2 3">
    <name type="scientific">Phytophthora ramorum</name>
    <name type="common">Sudden oak death agent</name>
    <dbReference type="NCBI Taxonomy" id="164328"/>
    <lineage>
        <taxon>Eukaryota</taxon>
        <taxon>Sar</taxon>
        <taxon>Stramenopiles</taxon>
        <taxon>Oomycota</taxon>
        <taxon>Peronosporomycetes</taxon>
        <taxon>Peronosporales</taxon>
        <taxon>Peronosporaceae</taxon>
        <taxon>Phytophthora</taxon>
    </lineage>
</organism>
<reference evidence="3" key="1">
    <citation type="journal article" date="2006" name="Science">
        <title>Phytophthora genome sequences uncover evolutionary origins and mechanisms of pathogenesis.</title>
        <authorList>
            <person name="Tyler B.M."/>
            <person name="Tripathy S."/>
            <person name="Zhang X."/>
            <person name="Dehal P."/>
            <person name="Jiang R.H."/>
            <person name="Aerts A."/>
            <person name="Arredondo F.D."/>
            <person name="Baxter L."/>
            <person name="Bensasson D."/>
            <person name="Beynon J.L."/>
            <person name="Chapman J."/>
            <person name="Damasceno C.M."/>
            <person name="Dorrance A.E."/>
            <person name="Dou D."/>
            <person name="Dickerman A.W."/>
            <person name="Dubchak I.L."/>
            <person name="Garbelotto M."/>
            <person name="Gijzen M."/>
            <person name="Gordon S.G."/>
            <person name="Govers F."/>
            <person name="Grunwald N.J."/>
            <person name="Huang W."/>
            <person name="Ivors K.L."/>
            <person name="Jones R.W."/>
            <person name="Kamoun S."/>
            <person name="Krampis K."/>
            <person name="Lamour K.H."/>
            <person name="Lee M.K."/>
            <person name="McDonald W.H."/>
            <person name="Medina M."/>
            <person name="Meijer H.J."/>
            <person name="Nordberg E.K."/>
            <person name="Maclean D.J."/>
            <person name="Ospina-Giraldo M.D."/>
            <person name="Morris P.F."/>
            <person name="Phuntumart V."/>
            <person name="Putnam N.H."/>
            <person name="Rash S."/>
            <person name="Rose J.K."/>
            <person name="Sakihama Y."/>
            <person name="Salamov A.A."/>
            <person name="Savidor A."/>
            <person name="Scheuring C.F."/>
            <person name="Smith B.M."/>
            <person name="Sobral B.W."/>
            <person name="Terry A."/>
            <person name="Torto-Alalibo T.A."/>
            <person name="Win J."/>
            <person name="Xu Z."/>
            <person name="Zhang H."/>
            <person name="Grigoriev I.V."/>
            <person name="Rokhsar D.S."/>
            <person name="Boore J.L."/>
        </authorList>
    </citation>
    <scope>NUCLEOTIDE SEQUENCE [LARGE SCALE GENOMIC DNA]</scope>
    <source>
        <strain evidence="3">Pr102</strain>
    </source>
</reference>
<dbReference type="HOGENOM" id="CLU_113524_0_0_1"/>
<dbReference type="Proteomes" id="UP000005238">
    <property type="component" value="Unassembled WGS sequence"/>
</dbReference>
<evidence type="ECO:0000313" key="2">
    <source>
        <dbReference type="EnsemblProtists" id="Phyra85162"/>
    </source>
</evidence>
<evidence type="ECO:0000256" key="1">
    <source>
        <dbReference type="SAM" id="MobiDB-lite"/>
    </source>
</evidence>
<proteinExistence type="predicted"/>
<name>H3H3S4_PHYRM</name>
<sequence>MDLLNAIQDEVLKQKEEEAHNIFSRVADLREFITTANPAPDVTVTLKLCCLSAERLMGNRGTHGTAIDAIQKTEFEPTANVLADLTPLKRKPFIAQVTGKGNLEFHPGSVYTFRNVDGVGFYTDIAKGSVQYERDLSDKVFEAEPPLKKRKTTREVPKKNGKAKLQASSLNKSSVVRDLFGDETVGNKEDGPREAVTTRSKNTEPRA</sequence>
<keyword evidence="3" id="KW-1185">Reference proteome</keyword>
<dbReference type="EnsemblProtists" id="Phyra85162">
    <property type="protein sequence ID" value="Phyra85162"/>
    <property type="gene ID" value="Phyra85162"/>
</dbReference>
<feature type="region of interest" description="Disordered" evidence="1">
    <location>
        <begin position="146"/>
        <end position="207"/>
    </location>
</feature>
<accession>H3H3S4</accession>
<dbReference type="eggNOG" id="ENOG502R7NR">
    <property type="taxonomic scope" value="Eukaryota"/>
</dbReference>
<feature type="compositionally biased region" description="Basic and acidic residues" evidence="1">
    <location>
        <begin position="146"/>
        <end position="158"/>
    </location>
</feature>
<dbReference type="EMBL" id="DS566145">
    <property type="status" value="NOT_ANNOTATED_CDS"/>
    <property type="molecule type" value="Genomic_DNA"/>
</dbReference>
<protein>
    <submittedName>
        <fullName evidence="2">Uncharacterized protein</fullName>
    </submittedName>
</protein>
<dbReference type="AlphaFoldDB" id="H3H3S4"/>
<reference evidence="2" key="2">
    <citation type="submission" date="2015-06" db="UniProtKB">
        <authorList>
            <consortium name="EnsemblProtists"/>
        </authorList>
    </citation>
    <scope>IDENTIFICATION</scope>
    <source>
        <strain evidence="2">Pr102</strain>
    </source>
</reference>
<evidence type="ECO:0000313" key="3">
    <source>
        <dbReference type="Proteomes" id="UP000005238"/>
    </source>
</evidence>